<evidence type="ECO:0000256" key="1">
    <source>
        <dbReference type="SAM" id="MobiDB-lite"/>
    </source>
</evidence>
<organism evidence="3 4">
    <name type="scientific">Friedmanniomyces simplex</name>
    <dbReference type="NCBI Taxonomy" id="329884"/>
    <lineage>
        <taxon>Eukaryota</taxon>
        <taxon>Fungi</taxon>
        <taxon>Dikarya</taxon>
        <taxon>Ascomycota</taxon>
        <taxon>Pezizomycotina</taxon>
        <taxon>Dothideomycetes</taxon>
        <taxon>Dothideomycetidae</taxon>
        <taxon>Mycosphaerellales</taxon>
        <taxon>Teratosphaeriaceae</taxon>
        <taxon>Friedmanniomyces</taxon>
    </lineage>
</organism>
<dbReference type="Proteomes" id="UP000309340">
    <property type="component" value="Unassembled WGS sequence"/>
</dbReference>
<name>A0A4U0WK68_9PEZI</name>
<dbReference type="Gene3D" id="3.30.710.10">
    <property type="entry name" value="Potassium Channel Kv1.1, Chain A"/>
    <property type="match status" value="1"/>
</dbReference>
<dbReference type="EMBL" id="NAJQ01001022">
    <property type="protein sequence ID" value="TKA62793.1"/>
    <property type="molecule type" value="Genomic_DNA"/>
</dbReference>
<feature type="region of interest" description="Disordered" evidence="1">
    <location>
        <begin position="1"/>
        <end position="22"/>
    </location>
</feature>
<dbReference type="PANTHER" id="PTHR47843:SF2">
    <property type="entry name" value="BTB DOMAIN-CONTAINING PROTEIN"/>
    <property type="match status" value="1"/>
</dbReference>
<dbReference type="Pfam" id="PF00651">
    <property type="entry name" value="BTB"/>
    <property type="match status" value="1"/>
</dbReference>
<comment type="caution">
    <text evidence="3">The sequence shown here is derived from an EMBL/GenBank/DDBJ whole genome shotgun (WGS) entry which is preliminary data.</text>
</comment>
<gene>
    <name evidence="3" type="ORF">B0A55_09411</name>
</gene>
<feature type="compositionally biased region" description="Polar residues" evidence="1">
    <location>
        <begin position="1"/>
        <end position="13"/>
    </location>
</feature>
<keyword evidence="4" id="KW-1185">Reference proteome</keyword>
<dbReference type="CDD" id="cd18186">
    <property type="entry name" value="BTB_POZ_ZBTB_KLHL-like"/>
    <property type="match status" value="1"/>
</dbReference>
<dbReference type="PANTHER" id="PTHR47843">
    <property type="entry name" value="BTB DOMAIN-CONTAINING PROTEIN-RELATED"/>
    <property type="match status" value="1"/>
</dbReference>
<feature type="domain" description="BTB" evidence="2">
    <location>
        <begin position="26"/>
        <end position="95"/>
    </location>
</feature>
<dbReference type="InterPro" id="IPR000210">
    <property type="entry name" value="BTB/POZ_dom"/>
</dbReference>
<dbReference type="AlphaFoldDB" id="A0A4U0WK68"/>
<reference evidence="3 4" key="1">
    <citation type="submission" date="2017-03" db="EMBL/GenBank/DDBJ databases">
        <title>Genomes of endolithic fungi from Antarctica.</title>
        <authorList>
            <person name="Coleine C."/>
            <person name="Masonjones S."/>
            <person name="Stajich J.E."/>
        </authorList>
    </citation>
    <scope>NUCLEOTIDE SEQUENCE [LARGE SCALE GENOMIC DNA]</scope>
    <source>
        <strain evidence="3 4">CCFEE 5184</strain>
    </source>
</reference>
<dbReference type="SUPFAM" id="SSF54695">
    <property type="entry name" value="POZ domain"/>
    <property type="match status" value="1"/>
</dbReference>
<dbReference type="PROSITE" id="PS50097">
    <property type="entry name" value="BTB"/>
    <property type="match status" value="1"/>
</dbReference>
<dbReference type="OrthoDB" id="3815714at2759"/>
<accession>A0A4U0WK68</accession>
<evidence type="ECO:0000313" key="3">
    <source>
        <dbReference type="EMBL" id="TKA62793.1"/>
    </source>
</evidence>
<proteinExistence type="predicted"/>
<protein>
    <recommendedName>
        <fullName evidence="2">BTB domain-containing protein</fullName>
    </recommendedName>
</protein>
<evidence type="ECO:0000259" key="2">
    <source>
        <dbReference type="PROSITE" id="PS50097"/>
    </source>
</evidence>
<sequence>MASTPPSSKQDGNQPPAKRFEPSYSGTVTILAGAGETAFEVHKDIICQRSDFFVAACSKTWAEGTEGAIRLPTVEPDTVKLYIHWIYTGTMDLDILGNDPKSPGNSSLQSTLLTRLYVAAERFLDKAMKNKVMDTILHV</sequence>
<dbReference type="InterPro" id="IPR011333">
    <property type="entry name" value="SKP1/BTB/POZ_sf"/>
</dbReference>
<evidence type="ECO:0000313" key="4">
    <source>
        <dbReference type="Proteomes" id="UP000309340"/>
    </source>
</evidence>